<keyword evidence="5" id="KW-0326">Glycosidase</keyword>
<evidence type="ECO:0000313" key="6">
    <source>
        <dbReference type="Proteomes" id="UP000346198"/>
    </source>
</evidence>
<dbReference type="GO" id="GO:0016020">
    <property type="term" value="C:membrane"/>
    <property type="evidence" value="ECO:0007669"/>
    <property type="project" value="TreeGrafter"/>
</dbReference>
<dbReference type="InterPro" id="IPR011330">
    <property type="entry name" value="Glyco_hydro/deAcase_b/a-brl"/>
</dbReference>
<dbReference type="Gene3D" id="3.20.20.370">
    <property type="entry name" value="Glycoside hydrolase/deacetylase"/>
    <property type="match status" value="1"/>
</dbReference>
<dbReference type="GO" id="GO:0016810">
    <property type="term" value="F:hydrolase activity, acting on carbon-nitrogen (but not peptide) bonds"/>
    <property type="evidence" value="ECO:0007669"/>
    <property type="project" value="InterPro"/>
</dbReference>
<evidence type="ECO:0000256" key="1">
    <source>
        <dbReference type="ARBA" id="ARBA00022723"/>
    </source>
</evidence>
<proteinExistence type="predicted"/>
<feature type="chain" id="PRO_5025621273" evidence="3">
    <location>
        <begin position="20"/>
        <end position="225"/>
    </location>
</feature>
<evidence type="ECO:0000259" key="4">
    <source>
        <dbReference type="PROSITE" id="PS51677"/>
    </source>
</evidence>
<dbReference type="GO" id="GO:0016798">
    <property type="term" value="F:hydrolase activity, acting on glycosyl bonds"/>
    <property type="evidence" value="ECO:0007669"/>
    <property type="project" value="UniProtKB-KW"/>
</dbReference>
<evidence type="ECO:0000256" key="3">
    <source>
        <dbReference type="SAM" id="SignalP"/>
    </source>
</evidence>
<dbReference type="PANTHER" id="PTHR10587:SF133">
    <property type="entry name" value="CHITIN DEACETYLASE 1-RELATED"/>
    <property type="match status" value="1"/>
</dbReference>
<dbReference type="GO" id="GO:0045493">
    <property type="term" value="P:xylan catabolic process"/>
    <property type="evidence" value="ECO:0007669"/>
    <property type="project" value="UniProtKB-KW"/>
</dbReference>
<dbReference type="CDD" id="cd10917">
    <property type="entry name" value="CE4_NodB_like_6s_7s"/>
    <property type="match status" value="1"/>
</dbReference>
<keyword evidence="3" id="KW-0732">Signal</keyword>
<dbReference type="RefSeq" id="WP_136060665.1">
    <property type="nucleotide sequence ID" value="NZ_CAAHFH010000001.1"/>
</dbReference>
<keyword evidence="6" id="KW-1185">Reference proteome</keyword>
<name>A0A6C2UGE2_9BACT</name>
<keyword evidence="5" id="KW-0624">Polysaccharide degradation</keyword>
<feature type="signal peptide" evidence="3">
    <location>
        <begin position="1"/>
        <end position="19"/>
    </location>
</feature>
<evidence type="ECO:0000313" key="5">
    <source>
        <dbReference type="EMBL" id="VGO19250.1"/>
    </source>
</evidence>
<dbReference type="InterPro" id="IPR050248">
    <property type="entry name" value="Polysacc_deacetylase_ArnD"/>
</dbReference>
<feature type="domain" description="NodB homology" evidence="4">
    <location>
        <begin position="32"/>
        <end position="214"/>
    </location>
</feature>
<keyword evidence="5" id="KW-0119">Carbohydrate metabolism</keyword>
<keyword evidence="2 5" id="KW-0378">Hydrolase</keyword>
<dbReference type="InterPro" id="IPR002509">
    <property type="entry name" value="NODB_dom"/>
</dbReference>
<dbReference type="Proteomes" id="UP000346198">
    <property type="component" value="Unassembled WGS sequence"/>
</dbReference>
<dbReference type="Pfam" id="PF01522">
    <property type="entry name" value="Polysacc_deac_1"/>
    <property type="match status" value="1"/>
</dbReference>
<protein>
    <submittedName>
        <fullName evidence="5">Bifunctional xylanase/deacetylase</fullName>
    </submittedName>
</protein>
<dbReference type="PROSITE" id="PS51677">
    <property type="entry name" value="NODB"/>
    <property type="match status" value="1"/>
</dbReference>
<evidence type="ECO:0000256" key="2">
    <source>
        <dbReference type="ARBA" id="ARBA00022801"/>
    </source>
</evidence>
<dbReference type="GO" id="GO:0046872">
    <property type="term" value="F:metal ion binding"/>
    <property type="evidence" value="ECO:0007669"/>
    <property type="project" value="UniProtKB-KW"/>
</dbReference>
<reference evidence="5 6" key="1">
    <citation type="submission" date="2019-04" db="EMBL/GenBank/DDBJ databases">
        <authorList>
            <person name="Van Vliet M D."/>
        </authorList>
    </citation>
    <scope>NUCLEOTIDE SEQUENCE [LARGE SCALE GENOMIC DNA]</scope>
    <source>
        <strain evidence="5 6">F21</strain>
    </source>
</reference>
<dbReference type="SUPFAM" id="SSF88713">
    <property type="entry name" value="Glycoside hydrolase/deacetylase"/>
    <property type="match status" value="1"/>
</dbReference>
<organism evidence="5 6">
    <name type="scientific">Pontiella sulfatireligans</name>
    <dbReference type="NCBI Taxonomy" id="2750658"/>
    <lineage>
        <taxon>Bacteria</taxon>
        <taxon>Pseudomonadati</taxon>
        <taxon>Kiritimatiellota</taxon>
        <taxon>Kiritimatiellia</taxon>
        <taxon>Kiritimatiellales</taxon>
        <taxon>Pontiellaceae</taxon>
        <taxon>Pontiella</taxon>
    </lineage>
</organism>
<keyword evidence="1" id="KW-0479">Metal-binding</keyword>
<dbReference type="PANTHER" id="PTHR10587">
    <property type="entry name" value="GLYCOSYL TRANSFERASE-RELATED"/>
    <property type="match status" value="1"/>
</dbReference>
<dbReference type="EMBL" id="CAAHFH010000001">
    <property type="protein sequence ID" value="VGO19250.1"/>
    <property type="molecule type" value="Genomic_DNA"/>
</dbReference>
<gene>
    <name evidence="5" type="ORF">SCARR_01307</name>
</gene>
<dbReference type="AlphaFoldDB" id="A0A6C2UGE2"/>
<keyword evidence="5" id="KW-0858">Xylan degradation</keyword>
<accession>A0A6C2UGE2</accession>
<sequence length="225" mass="24498">MFKNILTCLLLLGALSASAGRSAISTIPNSQKMIALTFDDGPSAYTAPILDILEKHQVKATFFQIGKKVKAEPQLSKLVTRKGHEIGNHSMTHPKLTELKTSEDIREEILGFQKLAKKTTGVGPTVFRAPFLKFDDRVWSILDELNLPAFNASVYADYKGKEDLNDPAVASAHADAVVAKVISGAIILMHEREITLNYLDEVVAKLKGAGFVFCTVSELQAAATQ</sequence>